<gene>
    <name evidence="6" type="ORF">PV327_010289</name>
</gene>
<dbReference type="Gene3D" id="3.30.40.10">
    <property type="entry name" value="Zinc/RING finger domain, C3HC4 (zinc finger)"/>
    <property type="match status" value="1"/>
</dbReference>
<keyword evidence="2" id="KW-0863">Zinc-finger</keyword>
<protein>
    <recommendedName>
        <fullName evidence="5">E3 ubiquitin-protein ligase Sina-like RING finger domain-containing protein</fullName>
    </recommendedName>
</protein>
<evidence type="ECO:0000256" key="2">
    <source>
        <dbReference type="ARBA" id="ARBA00022771"/>
    </source>
</evidence>
<organism evidence="6 7">
    <name type="scientific">Microctonus hyperodae</name>
    <name type="common">Parasitoid wasp</name>
    <dbReference type="NCBI Taxonomy" id="165561"/>
    <lineage>
        <taxon>Eukaryota</taxon>
        <taxon>Metazoa</taxon>
        <taxon>Ecdysozoa</taxon>
        <taxon>Arthropoda</taxon>
        <taxon>Hexapoda</taxon>
        <taxon>Insecta</taxon>
        <taxon>Pterygota</taxon>
        <taxon>Neoptera</taxon>
        <taxon>Endopterygota</taxon>
        <taxon>Hymenoptera</taxon>
        <taxon>Apocrita</taxon>
        <taxon>Ichneumonoidea</taxon>
        <taxon>Braconidae</taxon>
        <taxon>Euphorinae</taxon>
        <taxon>Microctonus</taxon>
    </lineage>
</organism>
<reference evidence="6" key="2">
    <citation type="submission" date="2023-03" db="EMBL/GenBank/DDBJ databases">
        <authorList>
            <person name="Inwood S.N."/>
            <person name="Skelly J.G."/>
            <person name="Guhlin J."/>
            <person name="Harrop T.W.R."/>
            <person name="Goldson S.G."/>
            <person name="Dearden P.K."/>
        </authorList>
    </citation>
    <scope>NUCLEOTIDE SEQUENCE</scope>
    <source>
        <strain evidence="6">Lincoln</strain>
        <tissue evidence="6">Whole body</tissue>
    </source>
</reference>
<keyword evidence="1" id="KW-0479">Metal-binding</keyword>
<dbReference type="InterPro" id="IPR013083">
    <property type="entry name" value="Znf_RING/FYVE/PHD"/>
</dbReference>
<keyword evidence="3" id="KW-0862">Zinc</keyword>
<evidence type="ECO:0000256" key="4">
    <source>
        <dbReference type="SAM" id="MobiDB-lite"/>
    </source>
</evidence>
<sequence>MATQKNEKFWRNLDVLIACPVCKKRLGKSIFLCASGHSICNICINKSSICSQCREPYTKIPNLLAQNLLLKYDNLKDYCGGLDKNDKKIKELNPLMKKNFYKSSLGINNNEYRCWIFDDCKFTSDVSIMIEHFKKNHQYQFEEHVNGHLPYTKSYEMDYFIGKNFDRAVKIGGLLFIVHISINGMGELGACILMYTSHGIADYHVCQIEIECASNKSCYKNAKVISARSSEKTVLGFKRSGLQFVRNINLYNALRINKRFRCTVLLQRRNQTKVLNIKMPQNEMKKMTPKHYSSMISIAGFEVVNKDDVNDKIDGENKVDKPEVSKIDESKDKTPNLNDLRLSTNEATIDDESMNDNSPDECVIV</sequence>
<dbReference type="Pfam" id="PF21362">
    <property type="entry name" value="Sina_RING"/>
    <property type="match status" value="1"/>
</dbReference>
<evidence type="ECO:0000259" key="5">
    <source>
        <dbReference type="Pfam" id="PF21362"/>
    </source>
</evidence>
<evidence type="ECO:0000256" key="1">
    <source>
        <dbReference type="ARBA" id="ARBA00022723"/>
    </source>
</evidence>
<dbReference type="SUPFAM" id="SSF57850">
    <property type="entry name" value="RING/U-box"/>
    <property type="match status" value="1"/>
</dbReference>
<feature type="compositionally biased region" description="Basic and acidic residues" evidence="4">
    <location>
        <begin position="313"/>
        <end position="334"/>
    </location>
</feature>
<accession>A0AA39FSG3</accession>
<dbReference type="Proteomes" id="UP001168972">
    <property type="component" value="Unassembled WGS sequence"/>
</dbReference>
<feature type="region of interest" description="Disordered" evidence="4">
    <location>
        <begin position="346"/>
        <end position="365"/>
    </location>
</feature>
<feature type="domain" description="E3 ubiquitin-protein ligase Sina-like RING finger" evidence="5">
    <location>
        <begin position="19"/>
        <end position="53"/>
    </location>
</feature>
<evidence type="ECO:0000256" key="3">
    <source>
        <dbReference type="ARBA" id="ARBA00022833"/>
    </source>
</evidence>
<comment type="caution">
    <text evidence="6">The sequence shown here is derived from an EMBL/GenBank/DDBJ whole genome shotgun (WGS) entry which is preliminary data.</text>
</comment>
<keyword evidence="7" id="KW-1185">Reference proteome</keyword>
<reference evidence="6" key="1">
    <citation type="journal article" date="2023" name="bioRxiv">
        <title>Scaffold-level genome assemblies of two parasitoid biocontrol wasps reveal the parthenogenesis mechanism and an associated novel virus.</title>
        <authorList>
            <person name="Inwood S."/>
            <person name="Skelly J."/>
            <person name="Guhlin J."/>
            <person name="Harrop T."/>
            <person name="Goldson S."/>
            <person name="Dearden P."/>
        </authorList>
    </citation>
    <scope>NUCLEOTIDE SEQUENCE</scope>
    <source>
        <strain evidence="6">Lincoln</strain>
        <tissue evidence="6">Whole body</tissue>
    </source>
</reference>
<dbReference type="InterPro" id="IPR049548">
    <property type="entry name" value="Sina-like_RING"/>
</dbReference>
<evidence type="ECO:0000313" key="7">
    <source>
        <dbReference type="Proteomes" id="UP001168972"/>
    </source>
</evidence>
<feature type="region of interest" description="Disordered" evidence="4">
    <location>
        <begin position="313"/>
        <end position="338"/>
    </location>
</feature>
<name>A0AA39FSG3_MICHY</name>
<proteinExistence type="predicted"/>
<dbReference type="EMBL" id="JAQQBR010000006">
    <property type="protein sequence ID" value="KAK0174529.1"/>
    <property type="molecule type" value="Genomic_DNA"/>
</dbReference>
<dbReference type="AlphaFoldDB" id="A0AA39FSG3"/>
<dbReference type="GO" id="GO:0008270">
    <property type="term" value="F:zinc ion binding"/>
    <property type="evidence" value="ECO:0007669"/>
    <property type="project" value="UniProtKB-KW"/>
</dbReference>
<evidence type="ECO:0000313" key="6">
    <source>
        <dbReference type="EMBL" id="KAK0174529.1"/>
    </source>
</evidence>